<evidence type="ECO:0000256" key="12">
    <source>
        <dbReference type="ARBA" id="ARBA00023136"/>
    </source>
</evidence>
<evidence type="ECO:0000256" key="1">
    <source>
        <dbReference type="ARBA" id="ARBA00001936"/>
    </source>
</evidence>
<evidence type="ECO:0000256" key="11">
    <source>
        <dbReference type="ARBA" id="ARBA00023034"/>
    </source>
</evidence>
<evidence type="ECO:0000256" key="2">
    <source>
        <dbReference type="ARBA" id="ARBA00004323"/>
    </source>
</evidence>
<comment type="cofactor">
    <cofactor evidence="1">
        <name>Mn(2+)</name>
        <dbReference type="ChEBI" id="CHEBI:29035"/>
    </cofactor>
</comment>
<dbReference type="Gene3D" id="3.90.550.10">
    <property type="entry name" value="Spore Coat Polysaccharide Biosynthesis Protein SpsA, Chain A"/>
    <property type="match status" value="1"/>
</dbReference>
<sequence length="816" mass="93269">MRVHHTYFFLYVTLKHFVCLSLTMRRTTTMNHKPSFIEKDEDNLIEQQTYANKHDTNSNIAFNFIRNINNNHFKIKNRSYLDNIYSHLNNNINKNIRNTLRHEPKKSVLPDHWRKLYADRFLRPLEPAEEKRLLERRAGVFEVQVLGAKDNLKVLVDEKLVYSAVGEATDGVHALALSGDGEVMLRRDFRTRQPAETELLGQTLTNLQPGALVVLVMMFTAGDFLRNTERMLLQHLGMRGDTVGGALKLGADLAQGIDSSPYLIDNAQLRQRARAEYAKRSKKPYEALVLTPDGREVKKKLQNGENLLLGYTGYVDTDDPSILISVVPENWPPQNAEEEFAARVYLETAVVFKGYKNKQSSIDVSVLIAKGRGTECDWHRDPRRQKQAQFCRRYEGYGTLCRCKDPLDPQRLRRSSNFIPMSEIIPIAMLTATKCHFFYRQLISLLLATGAAQTDILVLIDGHQEETAQLAAIFGLPVIEHRHEGDAGTSTPLNAHFRFSLFTAFSTFRNASKVIILEDDLIVSPDFISYFHQTAWLLDADATLYVVNSFSLNSCPTVAADATRVRRSQMFPQFGWMVTREYAQEILHFWVDNSDTSWDWDWRLHHPRLRRGRHSLVPEVSRSFHSGSSGAHINGWSQALIFSNMIYNHDPDVKLKNLHLLQANVYADYFSSELRRAKVLSMANGFNPCLVETIPEELRPGPVIIHLEANSHNDLNSSLVLLAKCLHTYPDHAFDNYEGVMQYTITDITPHTTLYVVACPISPYCGIIKNATMTPHRPGAMEQVSRYDSAWRLARWYSNTREVRYSNHSATYYGLA</sequence>
<keyword evidence="6" id="KW-0808">Transferase</keyword>
<feature type="signal peptide" evidence="14">
    <location>
        <begin position="1"/>
        <end position="21"/>
    </location>
</feature>
<evidence type="ECO:0000256" key="10">
    <source>
        <dbReference type="ARBA" id="ARBA00022989"/>
    </source>
</evidence>
<keyword evidence="5" id="KW-0328">Glycosyltransferase</keyword>
<keyword evidence="9" id="KW-0735">Signal-anchor</keyword>
<gene>
    <name evidence="16" type="primary">LOC108665652</name>
</gene>
<evidence type="ECO:0000256" key="4">
    <source>
        <dbReference type="ARBA" id="ARBA00006492"/>
    </source>
</evidence>
<proteinExistence type="inferred from homology"/>
<dbReference type="AlphaFoldDB" id="A0A8B7N247"/>
<keyword evidence="14" id="KW-0732">Signal</keyword>
<evidence type="ECO:0000256" key="9">
    <source>
        <dbReference type="ARBA" id="ARBA00022968"/>
    </source>
</evidence>
<evidence type="ECO:0000313" key="15">
    <source>
        <dbReference type="Proteomes" id="UP000694843"/>
    </source>
</evidence>
<accession>A0A8B7N247</accession>
<dbReference type="KEGG" id="hazt:108665652"/>
<dbReference type="Proteomes" id="UP000694843">
    <property type="component" value="Unplaced"/>
</dbReference>
<evidence type="ECO:0000313" key="16">
    <source>
        <dbReference type="RefSeq" id="XP_018007917.1"/>
    </source>
</evidence>
<keyword evidence="7" id="KW-0812">Transmembrane</keyword>
<comment type="pathway">
    <text evidence="3">Protein modification; protein glycosylation.</text>
</comment>
<dbReference type="GO" id="GO:0047223">
    <property type="term" value="F:beta-1,3-galactosyl-O-glycosyl-glycoprotein beta-1,3-N-acetylglucosaminyltransferase activity"/>
    <property type="evidence" value="ECO:0007669"/>
    <property type="project" value="TreeGrafter"/>
</dbReference>
<name>A0A8B7N247_HYAAZ</name>
<dbReference type="InterPro" id="IPR029044">
    <property type="entry name" value="Nucleotide-diphossugar_trans"/>
</dbReference>
<evidence type="ECO:0000256" key="14">
    <source>
        <dbReference type="SAM" id="SignalP"/>
    </source>
</evidence>
<dbReference type="RefSeq" id="XP_018007917.1">
    <property type="nucleotide sequence ID" value="XM_018152428.2"/>
</dbReference>
<comment type="subcellular location">
    <subcellularLocation>
        <location evidence="2">Golgi apparatus membrane</location>
        <topology evidence="2">Single-pass type II membrane protein</topology>
    </subcellularLocation>
</comment>
<keyword evidence="13" id="KW-0464">Manganese</keyword>
<evidence type="ECO:0000256" key="5">
    <source>
        <dbReference type="ARBA" id="ARBA00022676"/>
    </source>
</evidence>
<dbReference type="SUPFAM" id="SSF53448">
    <property type="entry name" value="Nucleotide-diphospho-sugar transferases"/>
    <property type="match status" value="1"/>
</dbReference>
<evidence type="ECO:0000256" key="6">
    <source>
        <dbReference type="ARBA" id="ARBA00022679"/>
    </source>
</evidence>
<evidence type="ECO:0000256" key="13">
    <source>
        <dbReference type="ARBA" id="ARBA00023211"/>
    </source>
</evidence>
<keyword evidence="15" id="KW-1185">Reference proteome</keyword>
<dbReference type="InterPro" id="IPR052463">
    <property type="entry name" value="O-linked_mannose_GnT"/>
</dbReference>
<dbReference type="OrthoDB" id="6344064at2759"/>
<dbReference type="PANTHER" id="PTHR46396">
    <property type="entry name" value="PROTEIN O-LINKED-MANNOSE BETA-1,2-N-ACETYLGLUCOSAMINYLTRANSFERASE 1"/>
    <property type="match status" value="1"/>
</dbReference>
<dbReference type="PANTHER" id="PTHR46396:SF1">
    <property type="entry name" value="PROTEIN O-LINKED-MANNOSE BETA-1,2-N-ACETYLGLUCOSAMINYLTRANSFERASE 1"/>
    <property type="match status" value="1"/>
</dbReference>
<evidence type="ECO:0000256" key="8">
    <source>
        <dbReference type="ARBA" id="ARBA00022723"/>
    </source>
</evidence>
<dbReference type="GO" id="GO:0046872">
    <property type="term" value="F:metal ion binding"/>
    <property type="evidence" value="ECO:0007669"/>
    <property type="project" value="UniProtKB-KW"/>
</dbReference>
<dbReference type="Pfam" id="PF03071">
    <property type="entry name" value="GNT-I"/>
    <property type="match status" value="1"/>
</dbReference>
<keyword evidence="10" id="KW-1133">Transmembrane helix</keyword>
<dbReference type="UniPathway" id="UPA00378"/>
<dbReference type="GeneID" id="108665652"/>
<comment type="similarity">
    <text evidence="4">Belongs to the glycosyltransferase 13 family.</text>
</comment>
<evidence type="ECO:0000256" key="3">
    <source>
        <dbReference type="ARBA" id="ARBA00004922"/>
    </source>
</evidence>
<protein>
    <submittedName>
        <fullName evidence="16">Protein O-linked-mannose beta-1,2-N-acetylglucosaminyltransferase 1</fullName>
    </submittedName>
</protein>
<keyword evidence="8" id="KW-0479">Metal-binding</keyword>
<dbReference type="InterPro" id="IPR004139">
    <property type="entry name" value="Glyco_trans_13"/>
</dbReference>
<evidence type="ECO:0000256" key="7">
    <source>
        <dbReference type="ARBA" id="ARBA00022692"/>
    </source>
</evidence>
<dbReference type="GO" id="GO:0016266">
    <property type="term" value="P:protein O-linked glycosylation via N-acetyl-galactosamine"/>
    <property type="evidence" value="ECO:0007669"/>
    <property type="project" value="TreeGrafter"/>
</dbReference>
<feature type="chain" id="PRO_5034782258" evidence="14">
    <location>
        <begin position="22"/>
        <end position="816"/>
    </location>
</feature>
<keyword evidence="12" id="KW-0472">Membrane</keyword>
<organism evidence="15 16">
    <name type="scientific">Hyalella azteca</name>
    <name type="common">Amphipod</name>
    <dbReference type="NCBI Taxonomy" id="294128"/>
    <lineage>
        <taxon>Eukaryota</taxon>
        <taxon>Metazoa</taxon>
        <taxon>Ecdysozoa</taxon>
        <taxon>Arthropoda</taxon>
        <taxon>Crustacea</taxon>
        <taxon>Multicrustacea</taxon>
        <taxon>Malacostraca</taxon>
        <taxon>Eumalacostraca</taxon>
        <taxon>Peracarida</taxon>
        <taxon>Amphipoda</taxon>
        <taxon>Senticaudata</taxon>
        <taxon>Talitrida</taxon>
        <taxon>Talitroidea</taxon>
        <taxon>Hyalellidae</taxon>
        <taxon>Hyalella</taxon>
    </lineage>
</organism>
<dbReference type="GO" id="GO:0000139">
    <property type="term" value="C:Golgi membrane"/>
    <property type="evidence" value="ECO:0007669"/>
    <property type="project" value="UniProtKB-SubCell"/>
</dbReference>
<reference evidence="16" key="1">
    <citation type="submission" date="2025-08" db="UniProtKB">
        <authorList>
            <consortium name="RefSeq"/>
        </authorList>
    </citation>
    <scope>IDENTIFICATION</scope>
    <source>
        <tissue evidence="16">Whole organism</tissue>
    </source>
</reference>
<keyword evidence="11" id="KW-0333">Golgi apparatus</keyword>